<dbReference type="EMBL" id="BNJG01000002">
    <property type="protein sequence ID" value="GHO56244.1"/>
    <property type="molecule type" value="Genomic_DNA"/>
</dbReference>
<dbReference type="InterPro" id="IPR052750">
    <property type="entry name" value="GH18_Chitinase"/>
</dbReference>
<gene>
    <name evidence="2" type="ORF">KSB_47190</name>
</gene>
<dbReference type="InterPro" id="IPR017853">
    <property type="entry name" value="GH"/>
</dbReference>
<keyword evidence="1" id="KW-1133">Transmembrane helix</keyword>
<accession>A0ABQ3UU77</accession>
<dbReference type="Proteomes" id="UP000654345">
    <property type="component" value="Unassembled WGS sequence"/>
</dbReference>
<keyword evidence="3" id="KW-1185">Reference proteome</keyword>
<dbReference type="CDD" id="cd06543">
    <property type="entry name" value="GH18_PF-ChiA-like"/>
    <property type="match status" value="1"/>
</dbReference>
<name>A0ABQ3UU77_9CHLR</name>
<dbReference type="PANTHER" id="PTHR42976">
    <property type="entry name" value="BIFUNCTIONAL CHITINASE/LYSOZYME-RELATED"/>
    <property type="match status" value="1"/>
</dbReference>
<dbReference type="SUPFAM" id="SSF51445">
    <property type="entry name" value="(Trans)glycosidases"/>
    <property type="match status" value="1"/>
</dbReference>
<sequence>MGRNLKSRIWLIASLVSIIVVMASTIVLPPLLHSDRFALFTQNTTHAEQESHPSSLPAHVFAPYLEITTPHSSLNLEALAEKTQSPYFTLGFLMDGGNCHAVWGTTGIAATTGFLHHEIEALRTGPAPGDVILAFGGGSDTELAQHCSESELEAQYQSVLDTYHATAIDLDIEGEALLAHNDSIEKRNHALAALQRNPRNQGLVISYTLPIGPYGLDDPTVPDEETFTQVKHLLTDARDQHLQLATVNFMMMDYGDYPLHRNMEQDAVHAATSVHAWLQTLFFSATDPEAAQQAWAMLGITPMIGRNDIGDQIFTLDDARTLLAFGQEHHLARLSMWSLTRDRACTNQAEFAQNKETPNSQASTVCSDSMSPPWQQPSSYAFLKQFRSFMST</sequence>
<evidence type="ECO:0000256" key="1">
    <source>
        <dbReference type="SAM" id="Phobius"/>
    </source>
</evidence>
<reference evidence="2 3" key="1">
    <citation type="journal article" date="2021" name="Int. J. Syst. Evol. Microbiol.">
        <title>Reticulibacter mediterranei gen. nov., sp. nov., within the new family Reticulibacteraceae fam. nov., and Ktedonospora formicarum gen. nov., sp. nov., Ktedonobacter robiniae sp. nov., Dictyobacter formicarum sp. nov. and Dictyobacter arantiisoli sp. nov., belonging to the class Ktedonobacteria.</title>
        <authorList>
            <person name="Yabe S."/>
            <person name="Zheng Y."/>
            <person name="Wang C.M."/>
            <person name="Sakai Y."/>
            <person name="Abe K."/>
            <person name="Yokota A."/>
            <person name="Donadio S."/>
            <person name="Cavaletti L."/>
            <person name="Monciardini P."/>
        </authorList>
    </citation>
    <scope>NUCLEOTIDE SEQUENCE [LARGE SCALE GENOMIC DNA]</scope>
    <source>
        <strain evidence="2 3">SOSP1-30</strain>
    </source>
</reference>
<protein>
    <recommendedName>
        <fullName evidence="4">GH18 domain-containing protein</fullName>
    </recommendedName>
</protein>
<comment type="caution">
    <text evidence="2">The sequence shown here is derived from an EMBL/GenBank/DDBJ whole genome shotgun (WGS) entry which is preliminary data.</text>
</comment>
<evidence type="ECO:0000313" key="3">
    <source>
        <dbReference type="Proteomes" id="UP000654345"/>
    </source>
</evidence>
<proteinExistence type="predicted"/>
<dbReference type="Gene3D" id="3.20.20.80">
    <property type="entry name" value="Glycosidases"/>
    <property type="match status" value="1"/>
</dbReference>
<evidence type="ECO:0008006" key="4">
    <source>
        <dbReference type="Google" id="ProtNLM"/>
    </source>
</evidence>
<keyword evidence="1" id="KW-0472">Membrane</keyword>
<dbReference type="PANTHER" id="PTHR42976:SF1">
    <property type="entry name" value="GH18 DOMAIN-CONTAINING PROTEIN-RELATED"/>
    <property type="match status" value="1"/>
</dbReference>
<keyword evidence="1" id="KW-0812">Transmembrane</keyword>
<dbReference type="RefSeq" id="WP_201372794.1">
    <property type="nucleotide sequence ID" value="NZ_BNJG01000002.1"/>
</dbReference>
<evidence type="ECO:0000313" key="2">
    <source>
        <dbReference type="EMBL" id="GHO56244.1"/>
    </source>
</evidence>
<feature type="transmembrane region" description="Helical" evidence="1">
    <location>
        <begin position="9"/>
        <end position="32"/>
    </location>
</feature>
<organism evidence="2 3">
    <name type="scientific">Ktedonobacter robiniae</name>
    <dbReference type="NCBI Taxonomy" id="2778365"/>
    <lineage>
        <taxon>Bacteria</taxon>
        <taxon>Bacillati</taxon>
        <taxon>Chloroflexota</taxon>
        <taxon>Ktedonobacteria</taxon>
        <taxon>Ktedonobacterales</taxon>
        <taxon>Ktedonobacteraceae</taxon>
        <taxon>Ktedonobacter</taxon>
    </lineage>
</organism>